<proteinExistence type="predicted"/>
<dbReference type="WBParaSite" id="GPLIN_001480400">
    <property type="protein sequence ID" value="GPLIN_001480400"/>
    <property type="gene ID" value="GPLIN_001480400"/>
</dbReference>
<dbReference type="InterPro" id="IPR003877">
    <property type="entry name" value="SPRY_dom"/>
</dbReference>
<reference evidence="3" key="2">
    <citation type="submission" date="2016-06" db="UniProtKB">
        <authorList>
            <consortium name="WormBaseParasite"/>
        </authorList>
    </citation>
    <scope>IDENTIFICATION</scope>
</reference>
<evidence type="ECO:0000313" key="3">
    <source>
        <dbReference type="WBParaSite" id="GPLIN_001480400"/>
    </source>
</evidence>
<dbReference type="Pfam" id="PF00622">
    <property type="entry name" value="SPRY"/>
    <property type="match status" value="1"/>
</dbReference>
<dbReference type="Proteomes" id="UP000050741">
    <property type="component" value="Unassembled WGS sequence"/>
</dbReference>
<accession>A0A183CPJ7</accession>
<dbReference type="CDD" id="cd12885">
    <property type="entry name" value="SPRY_RanBP_like"/>
    <property type="match status" value="1"/>
</dbReference>
<dbReference type="InterPro" id="IPR001870">
    <property type="entry name" value="B30.2/SPRY"/>
</dbReference>
<dbReference type="InterPro" id="IPR043136">
    <property type="entry name" value="B30.2/SPRY_sf"/>
</dbReference>
<protein>
    <submittedName>
        <fullName evidence="3">B30.2/SPRY domain-containing protein</fullName>
    </submittedName>
</protein>
<dbReference type="Gene3D" id="2.60.120.920">
    <property type="match status" value="1"/>
</dbReference>
<organism evidence="2 3">
    <name type="scientific">Globodera pallida</name>
    <name type="common">Potato cyst nematode worm</name>
    <name type="synonym">Heterodera pallida</name>
    <dbReference type="NCBI Taxonomy" id="36090"/>
    <lineage>
        <taxon>Eukaryota</taxon>
        <taxon>Metazoa</taxon>
        <taxon>Ecdysozoa</taxon>
        <taxon>Nematoda</taxon>
        <taxon>Chromadorea</taxon>
        <taxon>Rhabditida</taxon>
        <taxon>Tylenchina</taxon>
        <taxon>Tylenchomorpha</taxon>
        <taxon>Tylenchoidea</taxon>
        <taxon>Heteroderidae</taxon>
        <taxon>Heteroderinae</taxon>
        <taxon>Globodera</taxon>
    </lineage>
</organism>
<dbReference type="SUPFAM" id="SSF49899">
    <property type="entry name" value="Concanavalin A-like lectins/glucanases"/>
    <property type="match status" value="1"/>
</dbReference>
<dbReference type="PROSITE" id="PS50188">
    <property type="entry name" value="B302_SPRY"/>
    <property type="match status" value="1"/>
</dbReference>
<dbReference type="InterPro" id="IPR013320">
    <property type="entry name" value="ConA-like_dom_sf"/>
</dbReference>
<keyword evidence="2" id="KW-1185">Reference proteome</keyword>
<name>A0A183CPJ7_GLOPA</name>
<dbReference type="AlphaFoldDB" id="A0A183CPJ7"/>
<evidence type="ECO:0000259" key="1">
    <source>
        <dbReference type="PROSITE" id="PS50188"/>
    </source>
</evidence>
<feature type="domain" description="B30.2/SPRY" evidence="1">
    <location>
        <begin position="31"/>
        <end position="200"/>
    </location>
</feature>
<dbReference type="InterPro" id="IPR044736">
    <property type="entry name" value="Gid1/RanBPM/SPLA_SPRY"/>
</dbReference>
<sequence>MKQLKEELIAKMEQYLNQQQLNINVLKQYQKEQQLTEAQKEKNDAGLTPQNRWNSAACHKYLTLFEPDHLIVKFTGPGSGHYSVFAERPIPRGKNLAIFYYEVKMFGPKGTASIGLGTKPMPLNNRVGHDEGYAYESNGTLWGHEIEGCSHAINGRPYIGVKKCPFGAGDVVGCGVNLATRQIIYTKNGQRLGEEGKAIN</sequence>
<evidence type="ECO:0000313" key="2">
    <source>
        <dbReference type="Proteomes" id="UP000050741"/>
    </source>
</evidence>
<reference evidence="2" key="1">
    <citation type="submission" date="2014-05" db="EMBL/GenBank/DDBJ databases">
        <title>The genome and life-stage specific transcriptomes of Globodera pallida elucidate key aspects of plant parasitism by a cyst nematode.</title>
        <authorList>
            <person name="Cotton J.A."/>
            <person name="Lilley C.J."/>
            <person name="Jones L.M."/>
            <person name="Kikuchi T."/>
            <person name="Reid A.J."/>
            <person name="Thorpe P."/>
            <person name="Tsai I.J."/>
            <person name="Beasley H."/>
            <person name="Blok V."/>
            <person name="Cock P.J.A."/>
            <person name="Van den Akker S.E."/>
            <person name="Holroyd N."/>
            <person name="Hunt M."/>
            <person name="Mantelin S."/>
            <person name="Naghra H."/>
            <person name="Pain A."/>
            <person name="Palomares-Rius J.E."/>
            <person name="Zarowiecki M."/>
            <person name="Berriman M."/>
            <person name="Jones J.T."/>
            <person name="Urwin P.E."/>
        </authorList>
    </citation>
    <scope>NUCLEOTIDE SEQUENCE [LARGE SCALE GENOMIC DNA]</scope>
    <source>
        <strain evidence="2">Lindley</strain>
    </source>
</reference>